<accession>A0A919WF20</accession>
<keyword evidence="2" id="KW-1185">Reference proteome</keyword>
<evidence type="ECO:0000313" key="1">
    <source>
        <dbReference type="EMBL" id="GIN60541.1"/>
    </source>
</evidence>
<reference evidence="1" key="1">
    <citation type="submission" date="2021-03" db="EMBL/GenBank/DDBJ databases">
        <title>Antimicrobial resistance genes in bacteria isolated from Japanese honey, and their potential for conferring macrolide and lincosamide resistance in the American foulbrood pathogen Paenibacillus larvae.</title>
        <authorList>
            <person name="Okamoto M."/>
            <person name="Kumagai M."/>
            <person name="Kanamori H."/>
            <person name="Takamatsu D."/>
        </authorList>
    </citation>
    <scope>NUCLEOTIDE SEQUENCE</scope>
    <source>
        <strain evidence="1">J27TS8</strain>
    </source>
</reference>
<organism evidence="1 2">
    <name type="scientific">Robertmurraya siralis</name>
    <dbReference type="NCBI Taxonomy" id="77777"/>
    <lineage>
        <taxon>Bacteria</taxon>
        <taxon>Bacillati</taxon>
        <taxon>Bacillota</taxon>
        <taxon>Bacilli</taxon>
        <taxon>Bacillales</taxon>
        <taxon>Bacillaceae</taxon>
        <taxon>Robertmurraya</taxon>
    </lineage>
</organism>
<protein>
    <submittedName>
        <fullName evidence="1">Uncharacterized protein</fullName>
    </submittedName>
</protein>
<dbReference type="AlphaFoldDB" id="A0A919WF20"/>
<comment type="caution">
    <text evidence="1">The sequence shown here is derived from an EMBL/GenBank/DDBJ whole genome shotgun (WGS) entry which is preliminary data.</text>
</comment>
<name>A0A919WF20_9BACI</name>
<dbReference type="EMBL" id="BORC01000001">
    <property type="protein sequence ID" value="GIN60541.1"/>
    <property type="molecule type" value="Genomic_DNA"/>
</dbReference>
<sequence length="129" mass="15035">MYNAYNTYKVMKIYYDKVTGEVLFDQAYNYVPVLNFDNDYANLTSLKQRTKESIALLVLRDGEYAQSFQEGTLIKVDPETQELTFEYPNPENPEEPIIPNKPFEEQLAETIAYSVELDFRLTKLELGLN</sequence>
<evidence type="ECO:0000313" key="2">
    <source>
        <dbReference type="Proteomes" id="UP000682111"/>
    </source>
</evidence>
<proteinExistence type="predicted"/>
<gene>
    <name evidence="1" type="ORF">J27TS8_05340</name>
</gene>
<dbReference type="Proteomes" id="UP000682111">
    <property type="component" value="Unassembled WGS sequence"/>
</dbReference>